<feature type="chain" id="PRO_5003989918" description="Glycosyltransferase 61 catalytic domain-containing protein" evidence="2">
    <location>
        <begin position="22"/>
        <end position="559"/>
    </location>
</feature>
<dbReference type="InterPro" id="IPR049625">
    <property type="entry name" value="Glyco_transf_61_cat"/>
</dbReference>
<sequence length="559" mass="61240">MGFLLLLTLLNFYSLSLRSSSHNCFVLDPATAAAFLAAHANAAATAAAAATDTGVTRSSSLPSPSSLPPLLSVSKGGAQQPPQVQIVGTVKRVLPTPLPSVPVPSPPRAVAVALPGGGQTMWPPPSNASRTALSLTLTRAAIHAHYAQMTDHAYYNASVNGDLYAPRKLPVQTMSDASIYTLWTDGRVNSTGKAYLLHCVHFDPFCADMTNESLLALYDRRYVPPRYHPSVREAATVYLTQRLAKPLGLALNRSDWEQVKRFQRGVNTLPPAVAVIYDGWVTRAGSVLNTDVFIPTFPESTNLTTFYRDFFLPPPANQTKPLIVQWVPANPDVYVHMSMGNKVLELDFLRMLNISTDRMISAQFVKAEVIYYTQFISRDDVPSLGVSQLVGHQIWNALGLPADQRTSVLALPPPPPQAKAPHVWEVNILCIVRTNRYKGRMIANYDELKAALAQLARDYPRKLTQRGVTDQSVDITFDEHLPNGTLPLTMAAYAHADVIIGPHGAGFAYLSAARPGAHAIEVSRTHSHARTRLTEGRGEEGIVWRWHSLPNTCYVRCRS</sequence>
<keyword evidence="5" id="KW-1185">Reference proteome</keyword>
<feature type="domain" description="Glycosyltransferase 61 catalytic" evidence="3">
    <location>
        <begin position="421"/>
        <end position="518"/>
    </location>
</feature>
<evidence type="ECO:0000259" key="3">
    <source>
        <dbReference type="Pfam" id="PF04577"/>
    </source>
</evidence>
<evidence type="ECO:0000313" key="4">
    <source>
        <dbReference type="EMBL" id="ELR14407.1"/>
    </source>
</evidence>
<gene>
    <name evidence="4" type="ORF">ACA1_380840</name>
</gene>
<dbReference type="Pfam" id="PF04577">
    <property type="entry name" value="Glyco_transf_61"/>
    <property type="match status" value="1"/>
</dbReference>
<organism evidence="4 5">
    <name type="scientific">Acanthamoeba castellanii (strain ATCC 30010 / Neff)</name>
    <dbReference type="NCBI Taxonomy" id="1257118"/>
    <lineage>
        <taxon>Eukaryota</taxon>
        <taxon>Amoebozoa</taxon>
        <taxon>Discosea</taxon>
        <taxon>Longamoebia</taxon>
        <taxon>Centramoebida</taxon>
        <taxon>Acanthamoebidae</taxon>
        <taxon>Acanthamoeba</taxon>
    </lineage>
</organism>
<name>L8GN45_ACACF</name>
<dbReference type="AlphaFoldDB" id="L8GN45"/>
<feature type="region of interest" description="Disordered" evidence="1">
    <location>
        <begin position="55"/>
        <end position="78"/>
    </location>
</feature>
<evidence type="ECO:0000313" key="5">
    <source>
        <dbReference type="Proteomes" id="UP000011083"/>
    </source>
</evidence>
<protein>
    <recommendedName>
        <fullName evidence="3">Glycosyltransferase 61 catalytic domain-containing protein</fullName>
    </recommendedName>
</protein>
<dbReference type="GeneID" id="14914999"/>
<dbReference type="GO" id="GO:0016757">
    <property type="term" value="F:glycosyltransferase activity"/>
    <property type="evidence" value="ECO:0007669"/>
    <property type="project" value="InterPro"/>
</dbReference>
<dbReference type="RefSeq" id="XP_004336420.1">
    <property type="nucleotide sequence ID" value="XM_004336372.1"/>
</dbReference>
<reference evidence="4 5" key="1">
    <citation type="journal article" date="2013" name="Genome Biol.">
        <title>Genome of Acanthamoeba castellanii highlights extensive lateral gene transfer and early evolution of tyrosine kinase signaling.</title>
        <authorList>
            <person name="Clarke M."/>
            <person name="Lohan A.J."/>
            <person name="Liu B."/>
            <person name="Lagkouvardos I."/>
            <person name="Roy S."/>
            <person name="Zafar N."/>
            <person name="Bertelli C."/>
            <person name="Schilde C."/>
            <person name="Kianianmomeni A."/>
            <person name="Burglin T.R."/>
            <person name="Frech C."/>
            <person name="Turcotte B."/>
            <person name="Kopec K.O."/>
            <person name="Synnott J.M."/>
            <person name="Choo C."/>
            <person name="Paponov I."/>
            <person name="Finkler A."/>
            <person name="Soon Heng Tan C."/>
            <person name="Hutchins A.P."/>
            <person name="Weinmeier T."/>
            <person name="Rattei T."/>
            <person name="Chu J.S."/>
            <person name="Gimenez G."/>
            <person name="Irimia M."/>
            <person name="Rigden D.J."/>
            <person name="Fitzpatrick D.A."/>
            <person name="Lorenzo-Morales J."/>
            <person name="Bateman A."/>
            <person name="Chiu C.H."/>
            <person name="Tang P."/>
            <person name="Hegemann P."/>
            <person name="Fromm H."/>
            <person name="Raoult D."/>
            <person name="Greub G."/>
            <person name="Miranda-Saavedra D."/>
            <person name="Chen N."/>
            <person name="Nash P."/>
            <person name="Ginger M.L."/>
            <person name="Horn M."/>
            <person name="Schaap P."/>
            <person name="Caler L."/>
            <person name="Loftus B."/>
        </authorList>
    </citation>
    <scope>NUCLEOTIDE SEQUENCE [LARGE SCALE GENOMIC DNA]</scope>
    <source>
        <strain evidence="4 5">Neff</strain>
    </source>
</reference>
<evidence type="ECO:0000256" key="1">
    <source>
        <dbReference type="SAM" id="MobiDB-lite"/>
    </source>
</evidence>
<dbReference type="KEGG" id="acan:ACA1_380840"/>
<feature type="compositionally biased region" description="Low complexity" evidence="1">
    <location>
        <begin position="55"/>
        <end position="72"/>
    </location>
</feature>
<accession>L8GN45</accession>
<evidence type="ECO:0000256" key="2">
    <source>
        <dbReference type="SAM" id="SignalP"/>
    </source>
</evidence>
<dbReference type="VEuPathDB" id="AmoebaDB:ACA1_380840"/>
<dbReference type="Proteomes" id="UP000011083">
    <property type="component" value="Unassembled WGS sequence"/>
</dbReference>
<feature type="signal peptide" evidence="2">
    <location>
        <begin position="1"/>
        <end position="21"/>
    </location>
</feature>
<proteinExistence type="predicted"/>
<keyword evidence="2" id="KW-0732">Signal</keyword>
<dbReference type="EMBL" id="KB008053">
    <property type="protein sequence ID" value="ELR14407.1"/>
    <property type="molecule type" value="Genomic_DNA"/>
</dbReference>